<feature type="domain" description="Heparinase II/III-like C-terminal" evidence="2">
    <location>
        <begin position="405"/>
        <end position="514"/>
    </location>
</feature>
<name>A0A328U5G9_9BACL</name>
<dbReference type="InterPro" id="IPR008929">
    <property type="entry name" value="Chondroitin_lyas"/>
</dbReference>
<dbReference type="Proteomes" id="UP000249260">
    <property type="component" value="Unassembled WGS sequence"/>
</dbReference>
<accession>A0A328U5G9</accession>
<protein>
    <recommendedName>
        <fullName evidence="2">Heparinase II/III-like C-terminal domain-containing protein</fullName>
    </recommendedName>
</protein>
<proteinExistence type="predicted"/>
<evidence type="ECO:0000259" key="2">
    <source>
        <dbReference type="Pfam" id="PF07940"/>
    </source>
</evidence>
<dbReference type="SUPFAM" id="SSF48230">
    <property type="entry name" value="Chondroitin AC/alginate lyase"/>
    <property type="match status" value="1"/>
</dbReference>
<sequence length="617" mass="70913">MLTELTLKQLKTALEETQSLPYSLFAEASTPDNWKRVRENARYEEFWRDVEVQAERWLQSPPSSPLFSEFILFGETGDREIYQKKAGQLSSGLHLFSLLAMTDGGTKWNTGLGDAIWSICNEYTWVMPAHVGLYRNEYPNGIWDQPEPPRETVDLYAGGIAFALAEILHHHRERLHPWVVLRARQEIERRILKVYFDSPIPQNWELKTNNWPAVCASCIGAVAVYMVEDSEVLAGMLWRVIGVLRNYIAGFDEQGATPEGPGYGHYGFSYFVYFAELLKERTQGRISLLADKKVGRIALFPQTCLLSGGKVINFSDNSDQVNLNEGVMHRLRDYESSLRPLPDAYRAKPYLSWVDASRLLLWSSQCEPSGRHAEQAGVEEQIYYGNQWVISKVTRSDGRMFAFAAKGGHNEEPHNHNDLGHFILHADGVNVLADVGIGMYTRQYFQPEHRYQMINAGSHGHSVPIVDGYRQSFGKDYRTELLHASQTEDEVQFALDMTKAYSCPSLERLTRRFIWERRADEYPRLTITEQAVFNRTPVEFQEVFISSVEPREIRPGRVQLNSVTMIYDPEQWSYDVDPVEVDSYTKQGSLFYRLLLTHRNPAQELVVNIRFEIADRT</sequence>
<dbReference type="InterPro" id="IPR012480">
    <property type="entry name" value="Hepar_II_III_C"/>
</dbReference>
<dbReference type="EMBL" id="QLUW01000003">
    <property type="protein sequence ID" value="RAP75156.1"/>
    <property type="molecule type" value="Genomic_DNA"/>
</dbReference>
<dbReference type="Gene3D" id="2.70.98.70">
    <property type="match status" value="1"/>
</dbReference>
<comment type="caution">
    <text evidence="3">The sequence shown here is derived from an EMBL/GenBank/DDBJ whole genome shotgun (WGS) entry which is preliminary data.</text>
</comment>
<evidence type="ECO:0000256" key="1">
    <source>
        <dbReference type="ARBA" id="ARBA00004196"/>
    </source>
</evidence>
<comment type="subcellular location">
    <subcellularLocation>
        <location evidence="1">Cell envelope</location>
    </subcellularLocation>
</comment>
<dbReference type="RefSeq" id="WP_112883420.1">
    <property type="nucleotide sequence ID" value="NZ_QLUW01000003.1"/>
</dbReference>
<gene>
    <name evidence="3" type="ORF">DL346_17390</name>
</gene>
<dbReference type="OrthoDB" id="9793856at2"/>
<reference evidence="3 4" key="1">
    <citation type="submission" date="2018-06" db="EMBL/GenBank/DDBJ databases">
        <title>Paenibacillus montanisoli sp. nov., isolated from mountain area soil.</title>
        <authorList>
            <person name="Wu M."/>
        </authorList>
    </citation>
    <scope>NUCLEOTIDE SEQUENCE [LARGE SCALE GENOMIC DNA]</scope>
    <source>
        <strain evidence="3 4">RA17</strain>
    </source>
</reference>
<organism evidence="3 4">
    <name type="scientific">Paenibacillus montanisoli</name>
    <dbReference type="NCBI Taxonomy" id="2081970"/>
    <lineage>
        <taxon>Bacteria</taxon>
        <taxon>Bacillati</taxon>
        <taxon>Bacillota</taxon>
        <taxon>Bacilli</taxon>
        <taxon>Bacillales</taxon>
        <taxon>Paenibacillaceae</taxon>
        <taxon>Paenibacillus</taxon>
    </lineage>
</organism>
<dbReference type="Pfam" id="PF07940">
    <property type="entry name" value="Hepar_II_III_C"/>
    <property type="match status" value="1"/>
</dbReference>
<dbReference type="Gene3D" id="1.50.10.100">
    <property type="entry name" value="Chondroitin AC/alginate lyase"/>
    <property type="match status" value="1"/>
</dbReference>
<evidence type="ECO:0000313" key="3">
    <source>
        <dbReference type="EMBL" id="RAP75156.1"/>
    </source>
</evidence>
<evidence type="ECO:0000313" key="4">
    <source>
        <dbReference type="Proteomes" id="UP000249260"/>
    </source>
</evidence>
<dbReference type="AlphaFoldDB" id="A0A328U5G9"/>
<keyword evidence="4" id="KW-1185">Reference proteome</keyword>